<evidence type="ECO:0000256" key="1">
    <source>
        <dbReference type="SAM" id="MobiDB-lite"/>
    </source>
</evidence>
<dbReference type="AlphaFoldDB" id="A0A3Q4B2J2"/>
<evidence type="ECO:0000313" key="2">
    <source>
        <dbReference type="Ensembl" id="ENSMMOP00000011635.1"/>
    </source>
</evidence>
<dbReference type="Ensembl" id="ENSMMOT00000011833.1">
    <property type="protein sequence ID" value="ENSMMOP00000011635.1"/>
    <property type="gene ID" value="ENSMMOG00000008943.1"/>
</dbReference>
<dbReference type="Proteomes" id="UP000261620">
    <property type="component" value="Unplaced"/>
</dbReference>
<feature type="compositionally biased region" description="Low complexity" evidence="1">
    <location>
        <begin position="39"/>
        <end position="50"/>
    </location>
</feature>
<evidence type="ECO:0000313" key="3">
    <source>
        <dbReference type="Proteomes" id="UP000261620"/>
    </source>
</evidence>
<keyword evidence="3" id="KW-1185">Reference proteome</keyword>
<dbReference type="PANTHER" id="PTHR24637">
    <property type="entry name" value="COLLAGEN"/>
    <property type="match status" value="1"/>
</dbReference>
<feature type="region of interest" description="Disordered" evidence="1">
    <location>
        <begin position="21"/>
        <end position="92"/>
    </location>
</feature>
<reference evidence="2" key="2">
    <citation type="submission" date="2025-09" db="UniProtKB">
        <authorList>
            <consortium name="Ensembl"/>
        </authorList>
    </citation>
    <scope>IDENTIFICATION</scope>
</reference>
<dbReference type="InterPro" id="IPR008160">
    <property type="entry name" value="Collagen"/>
</dbReference>
<proteinExistence type="predicted"/>
<protein>
    <submittedName>
        <fullName evidence="2">Uncharacterized protein</fullName>
    </submittedName>
</protein>
<sequence length="164" mass="17181">GLIALGEVHFVTQRDLIGKHSVREAGFPGSPGAMGHEGPQGPKGQKGNQGTESASGHDGLDGQQGVRGREGPAGPRGDSGPSGQKGDRGNAQRPCSYRTLAFVSDINNSSFIRAVCCFVQVLLEILVFLGRSGKKVESLNTSTCAFSVSHTIFPSNFTSTSNFF</sequence>
<reference evidence="2" key="1">
    <citation type="submission" date="2025-08" db="UniProtKB">
        <authorList>
            <consortium name="Ensembl"/>
        </authorList>
    </citation>
    <scope>IDENTIFICATION</scope>
</reference>
<dbReference type="Pfam" id="PF01391">
    <property type="entry name" value="Collagen"/>
    <property type="match status" value="1"/>
</dbReference>
<accession>A0A3Q4B2J2</accession>
<organism evidence="2 3">
    <name type="scientific">Mola mola</name>
    <name type="common">Ocean sunfish</name>
    <name type="synonym">Tetraodon mola</name>
    <dbReference type="NCBI Taxonomy" id="94237"/>
    <lineage>
        <taxon>Eukaryota</taxon>
        <taxon>Metazoa</taxon>
        <taxon>Chordata</taxon>
        <taxon>Craniata</taxon>
        <taxon>Vertebrata</taxon>
        <taxon>Euteleostomi</taxon>
        <taxon>Actinopterygii</taxon>
        <taxon>Neopterygii</taxon>
        <taxon>Teleostei</taxon>
        <taxon>Neoteleostei</taxon>
        <taxon>Acanthomorphata</taxon>
        <taxon>Eupercaria</taxon>
        <taxon>Tetraodontiformes</taxon>
        <taxon>Molidae</taxon>
        <taxon>Mola</taxon>
    </lineage>
</organism>
<name>A0A3Q4B2J2_MOLML</name>
<dbReference type="STRING" id="94237.ENSMMOP00000011635"/>